<dbReference type="SUPFAM" id="SSF52540">
    <property type="entry name" value="P-loop containing nucleoside triphosphate hydrolases"/>
    <property type="match status" value="1"/>
</dbReference>
<protein>
    <recommendedName>
        <fullName evidence="9">ABC transporter domain-containing protein</fullName>
    </recommendedName>
</protein>
<organism evidence="10">
    <name type="scientific">Phaeomonas parva</name>
    <dbReference type="NCBI Taxonomy" id="124430"/>
    <lineage>
        <taxon>Eukaryota</taxon>
        <taxon>Sar</taxon>
        <taxon>Stramenopiles</taxon>
        <taxon>Ochrophyta</taxon>
        <taxon>Pinguiophyceae</taxon>
        <taxon>Pinguiochrysidales</taxon>
        <taxon>Pinguiochrysidaceae</taxon>
        <taxon>Phaeomonas</taxon>
    </lineage>
</organism>
<sequence>MGGGDFEEAPPLGAAELVTAVSLLLVAVAISRALSLNLEAKICVAAARCAVQLLVLGYCLLVPLFESKSVWAILGYLCFMLVVAAAEAANRSARRYPGVYKHALCAIGGAVSFTLIFCLALIVKARPFWNPHVVIPIAGMLLGNCITAFSLSLDRLLAELTEEGAPKVELYLSFGAGRYEAAAPAVAAAAVAGMTPSLNSMSVVGLVSIPGMMTGQILGGQPPESAAKYQMMIIFLLCSTGAMGMMCGQVLALSAIFDDRARLRAERVVKRQGSKKDLLMGLALGALELLKSLRKQISAGLSTNPADGGYAPVQQHEVELKERPDDGDGDAKGILADAEPDVAVASFLTEGLVRGADPRVGIDVARSGKSASGEAGALRVSGLHVGVHGSKRRSGGATRLLVRDVAFGLLSGECLCVTGKSGVGKSRLLRQLTLLDPPHNDDGSSQSDLGFGVKVGHGLKLRLAENGIVGLVPRLRPRSLSEAEEADLEAQMDAASGEGDDIGGNMACFGHFVGDMPPQDWRSRVVYVPQDVPALAGTPRELLATFRGFRAQRKRRRQPGGPEPLGEQQEDAIALRLGLDAVVDLSSAWARLSGGQRQRALLWIALCTRPDVLILDEPTSACDAKTTLNIEKLLVELRLTMVIVTHNEDQVKRMATYHLHVARNRQVPISDEGVFELTTSL</sequence>
<dbReference type="InterPro" id="IPR027417">
    <property type="entry name" value="P-loop_NTPase"/>
</dbReference>
<feature type="transmembrane region" description="Helical" evidence="8">
    <location>
        <begin position="12"/>
        <end position="30"/>
    </location>
</feature>
<evidence type="ECO:0000256" key="3">
    <source>
        <dbReference type="ARBA" id="ARBA00022692"/>
    </source>
</evidence>
<dbReference type="PROSITE" id="PS50893">
    <property type="entry name" value="ABC_TRANSPORTER_2"/>
    <property type="match status" value="1"/>
</dbReference>
<feature type="transmembrane region" description="Helical" evidence="8">
    <location>
        <begin position="42"/>
        <end position="65"/>
    </location>
</feature>
<dbReference type="InterPro" id="IPR003439">
    <property type="entry name" value="ABC_transporter-like_ATP-bd"/>
</dbReference>
<proteinExistence type="inferred from homology"/>
<dbReference type="AlphaFoldDB" id="A0A7S1TZ88"/>
<dbReference type="SMART" id="SM00382">
    <property type="entry name" value="AAA"/>
    <property type="match status" value="1"/>
</dbReference>
<keyword evidence="4" id="KW-0547">Nucleotide-binding</keyword>
<dbReference type="Gene3D" id="3.40.50.300">
    <property type="entry name" value="P-loop containing nucleotide triphosphate hydrolases"/>
    <property type="match status" value="1"/>
</dbReference>
<dbReference type="InterPro" id="IPR003593">
    <property type="entry name" value="AAA+_ATPase"/>
</dbReference>
<feature type="transmembrane region" description="Helical" evidence="8">
    <location>
        <begin position="102"/>
        <end position="123"/>
    </location>
</feature>
<evidence type="ECO:0000259" key="9">
    <source>
        <dbReference type="PROSITE" id="PS50893"/>
    </source>
</evidence>
<dbReference type="Pfam" id="PF03649">
    <property type="entry name" value="UPF0014"/>
    <property type="match status" value="1"/>
</dbReference>
<feature type="transmembrane region" description="Helical" evidence="8">
    <location>
        <begin position="71"/>
        <end position="90"/>
    </location>
</feature>
<evidence type="ECO:0000313" key="10">
    <source>
        <dbReference type="EMBL" id="CAD9252146.1"/>
    </source>
</evidence>
<evidence type="ECO:0000256" key="4">
    <source>
        <dbReference type="ARBA" id="ARBA00022741"/>
    </source>
</evidence>
<comment type="subcellular location">
    <subcellularLocation>
        <location evidence="1">Membrane</location>
        <topology evidence="1">Multi-pass membrane protein</topology>
    </subcellularLocation>
</comment>
<comment type="similarity">
    <text evidence="2">Belongs to the UPF0014 family.</text>
</comment>
<feature type="transmembrane region" description="Helical" evidence="8">
    <location>
        <begin position="129"/>
        <end position="151"/>
    </location>
</feature>
<feature type="transmembrane region" description="Helical" evidence="8">
    <location>
        <begin position="231"/>
        <end position="257"/>
    </location>
</feature>
<dbReference type="PANTHER" id="PTHR30028:SF0">
    <property type="entry name" value="PROTEIN ALUMINUM SENSITIVE 3"/>
    <property type="match status" value="1"/>
</dbReference>
<evidence type="ECO:0000256" key="8">
    <source>
        <dbReference type="SAM" id="Phobius"/>
    </source>
</evidence>
<dbReference type="PANTHER" id="PTHR30028">
    <property type="entry name" value="UPF0014 INNER MEMBRANE PROTEIN YBBM-RELATED"/>
    <property type="match status" value="1"/>
</dbReference>
<gene>
    <name evidence="10" type="ORF">PPAR1163_LOCUS10509</name>
</gene>
<evidence type="ECO:0000256" key="6">
    <source>
        <dbReference type="ARBA" id="ARBA00022989"/>
    </source>
</evidence>
<dbReference type="GO" id="GO:0005524">
    <property type="term" value="F:ATP binding"/>
    <property type="evidence" value="ECO:0007669"/>
    <property type="project" value="UniProtKB-KW"/>
</dbReference>
<keyword evidence="6 8" id="KW-1133">Transmembrane helix</keyword>
<accession>A0A7S1TZ88</accession>
<dbReference type="GO" id="GO:0005886">
    <property type="term" value="C:plasma membrane"/>
    <property type="evidence" value="ECO:0007669"/>
    <property type="project" value="TreeGrafter"/>
</dbReference>
<keyword evidence="7 8" id="KW-0472">Membrane</keyword>
<evidence type="ECO:0000256" key="7">
    <source>
        <dbReference type="ARBA" id="ARBA00023136"/>
    </source>
</evidence>
<keyword evidence="5" id="KW-0067">ATP-binding</keyword>
<dbReference type="EMBL" id="HBGJ01016351">
    <property type="protein sequence ID" value="CAD9252146.1"/>
    <property type="molecule type" value="Transcribed_RNA"/>
</dbReference>
<keyword evidence="3 8" id="KW-0812">Transmembrane</keyword>
<evidence type="ECO:0000256" key="2">
    <source>
        <dbReference type="ARBA" id="ARBA00005268"/>
    </source>
</evidence>
<reference evidence="10" key="1">
    <citation type="submission" date="2021-01" db="EMBL/GenBank/DDBJ databases">
        <authorList>
            <person name="Corre E."/>
            <person name="Pelletier E."/>
            <person name="Niang G."/>
            <person name="Scheremetjew M."/>
            <person name="Finn R."/>
            <person name="Kale V."/>
            <person name="Holt S."/>
            <person name="Cochrane G."/>
            <person name="Meng A."/>
            <person name="Brown T."/>
            <person name="Cohen L."/>
        </authorList>
    </citation>
    <scope>NUCLEOTIDE SEQUENCE</scope>
    <source>
        <strain evidence="10">CCMP2877</strain>
    </source>
</reference>
<dbReference type="GO" id="GO:0016887">
    <property type="term" value="F:ATP hydrolysis activity"/>
    <property type="evidence" value="ECO:0007669"/>
    <property type="project" value="InterPro"/>
</dbReference>
<dbReference type="InterPro" id="IPR005226">
    <property type="entry name" value="UPF0014_fam"/>
</dbReference>
<evidence type="ECO:0000256" key="1">
    <source>
        <dbReference type="ARBA" id="ARBA00004141"/>
    </source>
</evidence>
<name>A0A7S1TZ88_9STRA</name>
<feature type="domain" description="ABC transporter" evidence="9">
    <location>
        <begin position="378"/>
        <end position="681"/>
    </location>
</feature>
<evidence type="ECO:0000256" key="5">
    <source>
        <dbReference type="ARBA" id="ARBA00022840"/>
    </source>
</evidence>
<dbReference type="Pfam" id="PF00005">
    <property type="entry name" value="ABC_tran"/>
    <property type="match status" value="1"/>
</dbReference>